<dbReference type="InterPro" id="IPR014721">
    <property type="entry name" value="Ribsml_uS5_D2-typ_fold_subgr"/>
</dbReference>
<dbReference type="STRING" id="81985.R0F8F2"/>
<dbReference type="InterPro" id="IPR014762">
    <property type="entry name" value="DNA_mismatch_repair_CS"/>
</dbReference>
<dbReference type="GO" id="GO:0030983">
    <property type="term" value="F:mismatched DNA binding"/>
    <property type="evidence" value="ECO:0007669"/>
    <property type="project" value="InterPro"/>
</dbReference>
<dbReference type="InterPro" id="IPR037198">
    <property type="entry name" value="MutL_C_sf"/>
</dbReference>
<dbReference type="Pfam" id="PF13589">
    <property type="entry name" value="HATPase_c_3"/>
    <property type="match status" value="1"/>
</dbReference>
<dbReference type="GO" id="GO:0032300">
    <property type="term" value="C:mismatch repair complex"/>
    <property type="evidence" value="ECO:0007669"/>
    <property type="project" value="InterPro"/>
</dbReference>
<dbReference type="SUPFAM" id="SSF118116">
    <property type="entry name" value="DNA mismatch repair protein MutL"/>
    <property type="match status" value="1"/>
</dbReference>
<dbReference type="GO" id="GO:0006298">
    <property type="term" value="P:mismatch repair"/>
    <property type="evidence" value="ECO:0007669"/>
    <property type="project" value="InterPro"/>
</dbReference>
<dbReference type="InterPro" id="IPR042121">
    <property type="entry name" value="MutL_C_regsub"/>
</dbReference>
<dbReference type="CDD" id="cd16926">
    <property type="entry name" value="HATPase_MutL-MLH-PMS-like"/>
    <property type="match status" value="1"/>
</dbReference>
<evidence type="ECO:0000256" key="2">
    <source>
        <dbReference type="ARBA" id="ARBA00022763"/>
    </source>
</evidence>
<dbReference type="GO" id="GO:0016887">
    <property type="term" value="F:ATP hydrolysis activity"/>
    <property type="evidence" value="ECO:0007669"/>
    <property type="project" value="InterPro"/>
</dbReference>
<dbReference type="EMBL" id="KB870811">
    <property type="protein sequence ID" value="EOA18207.1"/>
    <property type="molecule type" value="Genomic_DNA"/>
</dbReference>
<protein>
    <recommendedName>
        <fullName evidence="8">MutL C-terminal dimerisation domain-containing protein</fullName>
    </recommendedName>
</protein>
<dbReference type="SMART" id="SM00853">
    <property type="entry name" value="MutL_C"/>
    <property type="match status" value="1"/>
</dbReference>
<dbReference type="GO" id="GO:0140664">
    <property type="term" value="F:ATP-dependent DNA damage sensor activity"/>
    <property type="evidence" value="ECO:0007669"/>
    <property type="project" value="InterPro"/>
</dbReference>
<sequence length="1255" mass="141279">MKTIKPLPEGVRHSMRSGIIMFDITRVVEELVFNSLDAGATKVSIFVGVVSCSVKVVDDGSGVSRDDLVLLGERYASSKFHDLETASETFGFRGEALASISDISLLEIRTKAIGRPNGYRKVIKGSKCLHLGIDDDRKVSGTTVTVRDLFYNQPVRRKYMQSSPKKLLESIKKCVFRIALVHSNVSFSVLDIESDEELFQTNPSSSAFSLLMRDAEKEALNPLCKVNVTDSMLTVSGYISGPGDSFKALQYICIHICASSSIDINSRFISKGPIHKLLYNLAASFENTDSWKPPDELQTGRRNRLQSNPGYILCITCPRHLYEFSFEPSKTHVEFKNWEPILAFIRRIILANWKKDTSLEFFDGGADLLPKGDIQDLRLREGTKTFILSPFYHISASLLRRTIYGSSNLNIPGKSLSMCHLLDADWPEAMEPTKKKLKRSNDKAPCSFLLSPAAELKRDGVFLSEGKDERSVQYKFDMDIENLKEQGSEFDCQTDSLPQSCDMDFPQVTDLLKTSFVAGVTCSKQSLKRCQSSTPLNIDNDFRKDSDELNQQFGGYKDELNVSNFTGKHLLRGYSSGESLILNKPIRTHDERSELAMPMILNNDQCNSLIRVLETREGGSQSDIFSDTLECHGTTRTLDCSLGSSWQDTDWFTLQRPAYSGSGREDFNIASIDTVEFHSYKDKIFGKKYFSSVNVGSSGAESFCLSSELSPMFSTPPSATKWELDYQKGCQILEGSLRLGRMIDPEFLFSAADNIEFDHEVIPQMDCQETNTDSFTAIQNFTQSDEKVCKSLWEHADNVGIELISIKRDKFNYRNVRQNNDGKQRSRRSRSAPPFYQDKKRFISLNCRSDTKSKNSDPQGSYYWSLFPECGTKDINEVYLSAEHDDLECLTQPCNTSHMYPKRSIINDVSYDHIQETEESLNSASDLKASTGCRTVHPETLEEDGDKDFSSKENVDLDKSTTKWRHHCSVSQVIHIDKVAKESHELHDQDSVLDICSGLLHLRSDESLVPESINRHSVEDARVLQQVDKKYIPIVACGTLAIVDQHAADERIRLEELRKKVLAGEARTVTYLNADQELVLPEMGYQLLQSYSEQIRNWGWICSINVEGSTSFKKNMSIIQRKPTPITLNAVPCILGVNLSDVDLLEFLQQLADTDGSSTIPPSVLRILNSKACRGAIMFGDSLLPSECSLIMEGLKQTSLCFQCAHGRPTTVPLVNLKALHKQITKLGSKQLWHGFHRREITLDRAKSRLEKARN</sequence>
<dbReference type="PANTHER" id="PTHR10073:SF47">
    <property type="entry name" value="DNA MISMATCH REPAIR PROTEIN MLH3"/>
    <property type="match status" value="1"/>
</dbReference>
<name>R0F8F2_9BRAS</name>
<dbReference type="GO" id="GO:0005524">
    <property type="term" value="F:ATP binding"/>
    <property type="evidence" value="ECO:0007669"/>
    <property type="project" value="InterPro"/>
</dbReference>
<dbReference type="InterPro" id="IPR002099">
    <property type="entry name" value="MutL/Mlh/PMS"/>
</dbReference>
<keyword evidence="3" id="KW-0234">DNA repair</keyword>
<keyword evidence="7" id="KW-1185">Reference proteome</keyword>
<organism evidence="6 7">
    <name type="scientific">Capsella rubella</name>
    <dbReference type="NCBI Taxonomy" id="81985"/>
    <lineage>
        <taxon>Eukaryota</taxon>
        <taxon>Viridiplantae</taxon>
        <taxon>Streptophyta</taxon>
        <taxon>Embryophyta</taxon>
        <taxon>Tracheophyta</taxon>
        <taxon>Spermatophyta</taxon>
        <taxon>Magnoliopsida</taxon>
        <taxon>eudicotyledons</taxon>
        <taxon>Gunneridae</taxon>
        <taxon>Pentapetalae</taxon>
        <taxon>rosids</taxon>
        <taxon>malvids</taxon>
        <taxon>Brassicales</taxon>
        <taxon>Brassicaceae</taxon>
        <taxon>Camelineae</taxon>
        <taxon>Capsella</taxon>
    </lineage>
</organism>
<dbReference type="eggNOG" id="KOG1977">
    <property type="taxonomic scope" value="Eukaryota"/>
</dbReference>
<evidence type="ECO:0000313" key="7">
    <source>
        <dbReference type="Proteomes" id="UP000029121"/>
    </source>
</evidence>
<dbReference type="PROSITE" id="PS00058">
    <property type="entry name" value="DNA_MISMATCH_REPAIR_1"/>
    <property type="match status" value="1"/>
</dbReference>
<dbReference type="Gene3D" id="3.30.565.10">
    <property type="entry name" value="Histidine kinase-like ATPase, C-terminal domain"/>
    <property type="match status" value="1"/>
</dbReference>
<dbReference type="InterPro" id="IPR042120">
    <property type="entry name" value="MutL_C_dimsub"/>
</dbReference>
<dbReference type="SUPFAM" id="SSF54211">
    <property type="entry name" value="Ribosomal protein S5 domain 2-like"/>
    <property type="match status" value="1"/>
</dbReference>
<comment type="similarity">
    <text evidence="1">Belongs to the DNA mismatch repair MutL/HexB family.</text>
</comment>
<reference evidence="7" key="1">
    <citation type="journal article" date="2013" name="Nat. Genet.">
        <title>The Capsella rubella genome and the genomic consequences of rapid mating system evolution.</title>
        <authorList>
            <person name="Slotte T."/>
            <person name="Hazzouri K.M."/>
            <person name="Agren J.A."/>
            <person name="Koenig D."/>
            <person name="Maumus F."/>
            <person name="Guo Y.L."/>
            <person name="Steige K."/>
            <person name="Platts A.E."/>
            <person name="Escobar J.S."/>
            <person name="Newman L.K."/>
            <person name="Wang W."/>
            <person name="Mandakova T."/>
            <person name="Vello E."/>
            <person name="Smith L.M."/>
            <person name="Henz S.R."/>
            <person name="Steffen J."/>
            <person name="Takuno S."/>
            <person name="Brandvain Y."/>
            <person name="Coop G."/>
            <person name="Andolfatto P."/>
            <person name="Hu T.T."/>
            <person name="Blanchette M."/>
            <person name="Clark R.M."/>
            <person name="Quesneville H."/>
            <person name="Nordborg M."/>
            <person name="Gaut B.S."/>
            <person name="Lysak M.A."/>
            <person name="Jenkins J."/>
            <person name="Grimwood J."/>
            <person name="Chapman J."/>
            <person name="Prochnik S."/>
            <person name="Shu S."/>
            <person name="Rokhsar D."/>
            <person name="Schmutz J."/>
            <person name="Weigel D."/>
            <person name="Wright S.I."/>
        </authorList>
    </citation>
    <scope>NUCLEOTIDE SEQUENCE [LARGE SCALE GENOMIC DNA]</scope>
    <source>
        <strain evidence="7">cv. Monte Gargano</strain>
    </source>
</reference>
<dbReference type="SMART" id="SM01340">
    <property type="entry name" value="DNA_mis_repair"/>
    <property type="match status" value="1"/>
</dbReference>
<dbReference type="NCBIfam" id="TIGR00585">
    <property type="entry name" value="mutl"/>
    <property type="match status" value="1"/>
</dbReference>
<dbReference type="InterPro" id="IPR013507">
    <property type="entry name" value="DNA_mismatch_S5_2-like"/>
</dbReference>
<gene>
    <name evidence="6" type="ORF">CARUB_v10006691mg</name>
</gene>
<dbReference type="SUPFAM" id="SSF55874">
    <property type="entry name" value="ATPase domain of HSP90 chaperone/DNA topoisomerase II/histidine kinase"/>
    <property type="match status" value="1"/>
</dbReference>
<dbReference type="Proteomes" id="UP000029121">
    <property type="component" value="Unassembled WGS sequence"/>
</dbReference>
<evidence type="ECO:0000259" key="4">
    <source>
        <dbReference type="SMART" id="SM00853"/>
    </source>
</evidence>
<dbReference type="Gene3D" id="3.30.1540.20">
    <property type="entry name" value="MutL, C-terminal domain, dimerisation subdomain"/>
    <property type="match status" value="1"/>
</dbReference>
<dbReference type="PANTHER" id="PTHR10073">
    <property type="entry name" value="DNA MISMATCH REPAIR PROTEIN MLH, PMS, MUTL"/>
    <property type="match status" value="1"/>
</dbReference>
<evidence type="ECO:0000313" key="6">
    <source>
        <dbReference type="EMBL" id="EOA18207.1"/>
    </source>
</evidence>
<evidence type="ECO:0000259" key="5">
    <source>
        <dbReference type="SMART" id="SM01340"/>
    </source>
</evidence>
<evidence type="ECO:0000256" key="3">
    <source>
        <dbReference type="ARBA" id="ARBA00023204"/>
    </source>
</evidence>
<dbReference type="Gene3D" id="3.30.230.10">
    <property type="match status" value="1"/>
</dbReference>
<dbReference type="Pfam" id="PF08676">
    <property type="entry name" value="MutL_C"/>
    <property type="match status" value="1"/>
</dbReference>
<accession>R0F8F2</accession>
<dbReference type="AlphaFoldDB" id="R0F8F2"/>
<dbReference type="InterPro" id="IPR036890">
    <property type="entry name" value="HATPase_C_sf"/>
</dbReference>
<feature type="domain" description="MutL C-terminal dimerisation" evidence="4">
    <location>
        <begin position="1023"/>
        <end position="1183"/>
    </location>
</feature>
<evidence type="ECO:0008006" key="8">
    <source>
        <dbReference type="Google" id="ProtNLM"/>
    </source>
</evidence>
<dbReference type="FunFam" id="3.30.565.10:FF:000003">
    <property type="entry name" value="DNA mismatch repair endonuclease MutL"/>
    <property type="match status" value="1"/>
</dbReference>
<dbReference type="InterPro" id="IPR014790">
    <property type="entry name" value="MutL_C"/>
</dbReference>
<proteinExistence type="inferred from homology"/>
<feature type="domain" description="DNA mismatch repair protein S5" evidence="5">
    <location>
        <begin position="212"/>
        <end position="354"/>
    </location>
</feature>
<keyword evidence="2" id="KW-0227">DNA damage</keyword>
<evidence type="ECO:0000256" key="1">
    <source>
        <dbReference type="ARBA" id="ARBA00006082"/>
    </source>
</evidence>
<dbReference type="FunFam" id="3.30.1370.100:FF:000007">
    <property type="entry name" value="MUTL protein homolog 3"/>
    <property type="match status" value="1"/>
</dbReference>
<dbReference type="InterPro" id="IPR038973">
    <property type="entry name" value="MutL/Mlh/Pms-like"/>
</dbReference>
<dbReference type="Gene3D" id="3.30.1370.100">
    <property type="entry name" value="MutL, C-terminal domain, regulatory subdomain"/>
    <property type="match status" value="1"/>
</dbReference>
<dbReference type="InterPro" id="IPR020568">
    <property type="entry name" value="Ribosomal_Su5_D2-typ_SF"/>
</dbReference>